<name>A0A562BRQ4_9BURK</name>
<dbReference type="Proteomes" id="UP000318141">
    <property type="component" value="Unassembled WGS sequence"/>
</dbReference>
<dbReference type="InterPro" id="IPR005064">
    <property type="entry name" value="BUG"/>
</dbReference>
<keyword evidence="3" id="KW-0675">Receptor</keyword>
<sequence length="327" mass="34552">MMCLGKLGRTVAAMSAALVLQIAPLSASAAYPDRPVRIVVPFAPGGTTDVLARMIAMKLTERTGAAFVVENRAGAGGNIGMDVVAKAEPDGYTLGMIITSHAINVSLPPKPPYDVIKDFAMVSVLTLSTNVLVTAPNVPAKDLSELLALAKTGKLHLSYASPGKGTTPHLSGELLQQMSGVPMQHVPYRGAGPAMADVMAGVVPMMFDAVTTAEPQIRAGKVRAIAVTSAKRSPVLQGVPTMQEAGFKGYVVDGWLGMAAPAKVPADRLQWLREQVQDIMKTPEMAQWVEKQGMTVANYSPAQSANFLKEQVSFWSGILAKSKEANQ</sequence>
<evidence type="ECO:0000256" key="2">
    <source>
        <dbReference type="SAM" id="SignalP"/>
    </source>
</evidence>
<dbReference type="EMBL" id="VLJN01000009">
    <property type="protein sequence ID" value="TWG87453.1"/>
    <property type="molecule type" value="Genomic_DNA"/>
</dbReference>
<keyword evidence="4" id="KW-1185">Reference proteome</keyword>
<keyword evidence="2" id="KW-0732">Signal</keyword>
<dbReference type="PANTHER" id="PTHR42928">
    <property type="entry name" value="TRICARBOXYLATE-BINDING PROTEIN"/>
    <property type="match status" value="1"/>
</dbReference>
<gene>
    <name evidence="3" type="ORF">L602_001700000450</name>
</gene>
<comment type="similarity">
    <text evidence="1">Belongs to the UPF0065 (bug) family.</text>
</comment>
<dbReference type="CDD" id="cd13578">
    <property type="entry name" value="PBP2_Bug27"/>
    <property type="match status" value="1"/>
</dbReference>
<protein>
    <submittedName>
        <fullName evidence="3">Tripartite-type tricarboxylate transporter receptor subunit TctC</fullName>
    </submittedName>
</protein>
<proteinExistence type="inferred from homology"/>
<dbReference type="OrthoDB" id="8648833at2"/>
<dbReference type="PANTHER" id="PTHR42928:SF5">
    <property type="entry name" value="BLR1237 PROTEIN"/>
    <property type="match status" value="1"/>
</dbReference>
<dbReference type="SUPFAM" id="SSF53850">
    <property type="entry name" value="Periplasmic binding protein-like II"/>
    <property type="match status" value="1"/>
</dbReference>
<dbReference type="PIRSF" id="PIRSF017082">
    <property type="entry name" value="YflP"/>
    <property type="match status" value="1"/>
</dbReference>
<dbReference type="Gene3D" id="3.40.190.10">
    <property type="entry name" value="Periplasmic binding protein-like II"/>
    <property type="match status" value="1"/>
</dbReference>
<dbReference type="Pfam" id="PF03401">
    <property type="entry name" value="TctC"/>
    <property type="match status" value="1"/>
</dbReference>
<comment type="caution">
    <text evidence="3">The sequence shown here is derived from an EMBL/GenBank/DDBJ whole genome shotgun (WGS) entry which is preliminary data.</text>
</comment>
<evidence type="ECO:0000256" key="1">
    <source>
        <dbReference type="ARBA" id="ARBA00006987"/>
    </source>
</evidence>
<organism evidence="3 4">
    <name type="scientific">Cupriavidus gilardii J11</name>
    <dbReference type="NCBI Taxonomy" id="936133"/>
    <lineage>
        <taxon>Bacteria</taxon>
        <taxon>Pseudomonadati</taxon>
        <taxon>Pseudomonadota</taxon>
        <taxon>Betaproteobacteria</taxon>
        <taxon>Burkholderiales</taxon>
        <taxon>Burkholderiaceae</taxon>
        <taxon>Cupriavidus</taxon>
    </lineage>
</organism>
<feature type="chain" id="PRO_5022002890" evidence="2">
    <location>
        <begin position="30"/>
        <end position="327"/>
    </location>
</feature>
<accession>A0A562BRQ4</accession>
<dbReference type="InterPro" id="IPR042100">
    <property type="entry name" value="Bug_dom1"/>
</dbReference>
<dbReference type="AlphaFoldDB" id="A0A562BRQ4"/>
<evidence type="ECO:0000313" key="3">
    <source>
        <dbReference type="EMBL" id="TWG87453.1"/>
    </source>
</evidence>
<dbReference type="Gene3D" id="3.40.190.150">
    <property type="entry name" value="Bordetella uptake gene, domain 1"/>
    <property type="match status" value="1"/>
</dbReference>
<reference evidence="3 4" key="1">
    <citation type="submission" date="2019-07" db="EMBL/GenBank/DDBJ databases">
        <title>Genome sequencing of lignin-degrading bacterial isolates.</title>
        <authorList>
            <person name="Gladden J."/>
        </authorList>
    </citation>
    <scope>NUCLEOTIDE SEQUENCE [LARGE SCALE GENOMIC DNA]</scope>
    <source>
        <strain evidence="3 4">J11</strain>
    </source>
</reference>
<evidence type="ECO:0000313" key="4">
    <source>
        <dbReference type="Proteomes" id="UP000318141"/>
    </source>
</evidence>
<feature type="signal peptide" evidence="2">
    <location>
        <begin position="1"/>
        <end position="29"/>
    </location>
</feature>